<keyword evidence="5" id="KW-1185">Reference proteome</keyword>
<protein>
    <submittedName>
        <fullName evidence="4">Integrase</fullName>
    </submittedName>
</protein>
<evidence type="ECO:0000259" key="3">
    <source>
        <dbReference type="Pfam" id="PF00589"/>
    </source>
</evidence>
<name>A0A840RPI3_9BURK</name>
<organism evidence="4 5">
    <name type="scientific">Glaciimonas immobilis</name>
    <dbReference type="NCBI Taxonomy" id="728004"/>
    <lineage>
        <taxon>Bacteria</taxon>
        <taxon>Pseudomonadati</taxon>
        <taxon>Pseudomonadota</taxon>
        <taxon>Betaproteobacteria</taxon>
        <taxon>Burkholderiales</taxon>
        <taxon>Oxalobacteraceae</taxon>
        <taxon>Glaciimonas</taxon>
    </lineage>
</organism>
<dbReference type="SUPFAM" id="SSF56349">
    <property type="entry name" value="DNA breaking-rejoining enzymes"/>
    <property type="match status" value="1"/>
</dbReference>
<reference evidence="4 5" key="1">
    <citation type="submission" date="2020-08" db="EMBL/GenBank/DDBJ databases">
        <title>Genomic Encyclopedia of Type Strains, Phase IV (KMG-IV): sequencing the most valuable type-strain genomes for metagenomic binning, comparative biology and taxonomic classification.</title>
        <authorList>
            <person name="Goeker M."/>
        </authorList>
    </citation>
    <scope>NUCLEOTIDE SEQUENCE [LARGE SCALE GENOMIC DNA]</scope>
    <source>
        <strain evidence="4 5">DSM 23240</strain>
    </source>
</reference>
<keyword evidence="2" id="KW-0233">DNA recombination</keyword>
<dbReference type="InterPro" id="IPR013762">
    <property type="entry name" value="Integrase-like_cat_sf"/>
</dbReference>
<dbReference type="Proteomes" id="UP000571084">
    <property type="component" value="Unassembled WGS sequence"/>
</dbReference>
<dbReference type="AlphaFoldDB" id="A0A840RPI3"/>
<comment type="caution">
    <text evidence="4">The sequence shown here is derived from an EMBL/GenBank/DDBJ whole genome shotgun (WGS) entry which is preliminary data.</text>
</comment>
<keyword evidence="1" id="KW-0238">DNA-binding</keyword>
<gene>
    <name evidence="4" type="ORF">HNR39_000726</name>
</gene>
<feature type="domain" description="Tyr recombinase" evidence="3">
    <location>
        <begin position="188"/>
        <end position="347"/>
    </location>
</feature>
<evidence type="ECO:0000313" key="4">
    <source>
        <dbReference type="EMBL" id="MBB5198916.1"/>
    </source>
</evidence>
<dbReference type="RefSeq" id="WP_168053192.1">
    <property type="nucleotide sequence ID" value="NZ_JAAOZT010000002.1"/>
</dbReference>
<proteinExistence type="predicted"/>
<evidence type="ECO:0000256" key="1">
    <source>
        <dbReference type="ARBA" id="ARBA00023125"/>
    </source>
</evidence>
<accession>A0A840RPI3</accession>
<evidence type="ECO:0000313" key="5">
    <source>
        <dbReference type="Proteomes" id="UP000571084"/>
    </source>
</evidence>
<dbReference type="GO" id="GO:0015074">
    <property type="term" value="P:DNA integration"/>
    <property type="evidence" value="ECO:0007669"/>
    <property type="project" value="InterPro"/>
</dbReference>
<dbReference type="EMBL" id="JACHHQ010000001">
    <property type="protein sequence ID" value="MBB5198916.1"/>
    <property type="molecule type" value="Genomic_DNA"/>
</dbReference>
<evidence type="ECO:0000256" key="2">
    <source>
        <dbReference type="ARBA" id="ARBA00023172"/>
    </source>
</evidence>
<dbReference type="Pfam" id="PF00589">
    <property type="entry name" value="Phage_integrase"/>
    <property type="match status" value="1"/>
</dbReference>
<dbReference type="InterPro" id="IPR010998">
    <property type="entry name" value="Integrase_recombinase_N"/>
</dbReference>
<dbReference type="GO" id="GO:0003677">
    <property type="term" value="F:DNA binding"/>
    <property type="evidence" value="ECO:0007669"/>
    <property type="project" value="UniProtKB-KW"/>
</dbReference>
<dbReference type="GO" id="GO:0006310">
    <property type="term" value="P:DNA recombination"/>
    <property type="evidence" value="ECO:0007669"/>
    <property type="project" value="UniProtKB-KW"/>
</dbReference>
<dbReference type="InterPro" id="IPR011010">
    <property type="entry name" value="DNA_brk_join_enz"/>
</dbReference>
<dbReference type="InterPro" id="IPR002104">
    <property type="entry name" value="Integrase_catalytic"/>
</dbReference>
<sequence length="355" mass="40928">MRPKSTSRDLPPNMLRRTRIRKSGLKWIRYYYNGRDENGKRKEILLGSDLTEAKRKWAELDCPPIPVDTSLCRYIFNRYERDIISQKAVGTQKENGWSLKQLRITFNDAPISSITPHHIAHYRDARTAKVRANRELSLLSNIYNMAREWGFTEKENPCRGVRKNKEHPRDFYADAPVWDAVYNAACEELRDAMDIAYLTGQRNADTLKMMHAHVKNGALEVRQGKTKKILRIVLDDQDIRSELGMTIDKILARKGKVKSVYLVANKAGQPLNKGTLRTRFDNARIAAIKQVIAEKNGDFQELAIRIKQFQFRDIRPKAALEIADIGAASRLLGHTEQEITKKVYRRVGENVKPTR</sequence>
<dbReference type="Gene3D" id="1.10.443.10">
    <property type="entry name" value="Intergrase catalytic core"/>
    <property type="match status" value="1"/>
</dbReference>
<dbReference type="Gene3D" id="1.10.150.130">
    <property type="match status" value="1"/>
</dbReference>